<evidence type="ECO:0000313" key="2">
    <source>
        <dbReference type="Proteomes" id="UP001152622"/>
    </source>
</evidence>
<organism evidence="1 2">
    <name type="scientific">Synaphobranchus kaupii</name>
    <name type="common">Kaup's arrowtooth eel</name>
    <dbReference type="NCBI Taxonomy" id="118154"/>
    <lineage>
        <taxon>Eukaryota</taxon>
        <taxon>Metazoa</taxon>
        <taxon>Chordata</taxon>
        <taxon>Craniata</taxon>
        <taxon>Vertebrata</taxon>
        <taxon>Euteleostomi</taxon>
        <taxon>Actinopterygii</taxon>
        <taxon>Neopterygii</taxon>
        <taxon>Teleostei</taxon>
        <taxon>Anguilliformes</taxon>
        <taxon>Synaphobranchidae</taxon>
        <taxon>Synaphobranchus</taxon>
    </lineage>
</organism>
<gene>
    <name evidence="1" type="ORF">SKAU_G00078160</name>
</gene>
<dbReference type="AlphaFoldDB" id="A0A9Q1J5B9"/>
<protein>
    <submittedName>
        <fullName evidence="1">Uncharacterized protein</fullName>
    </submittedName>
</protein>
<accession>A0A9Q1J5B9</accession>
<dbReference type="EMBL" id="JAINUF010000003">
    <property type="protein sequence ID" value="KAJ8367788.1"/>
    <property type="molecule type" value="Genomic_DNA"/>
</dbReference>
<evidence type="ECO:0000313" key="1">
    <source>
        <dbReference type="EMBL" id="KAJ8367788.1"/>
    </source>
</evidence>
<dbReference type="Proteomes" id="UP001152622">
    <property type="component" value="Chromosome 3"/>
</dbReference>
<comment type="caution">
    <text evidence="1">The sequence shown here is derived from an EMBL/GenBank/DDBJ whole genome shotgun (WGS) entry which is preliminary data.</text>
</comment>
<keyword evidence="2" id="KW-1185">Reference proteome</keyword>
<reference evidence="1" key="1">
    <citation type="journal article" date="2023" name="Science">
        <title>Genome structures resolve the early diversification of teleost fishes.</title>
        <authorList>
            <person name="Parey E."/>
            <person name="Louis A."/>
            <person name="Montfort J."/>
            <person name="Bouchez O."/>
            <person name="Roques C."/>
            <person name="Iampietro C."/>
            <person name="Lluch J."/>
            <person name="Castinel A."/>
            <person name="Donnadieu C."/>
            <person name="Desvignes T."/>
            <person name="Floi Bucao C."/>
            <person name="Jouanno E."/>
            <person name="Wen M."/>
            <person name="Mejri S."/>
            <person name="Dirks R."/>
            <person name="Jansen H."/>
            <person name="Henkel C."/>
            <person name="Chen W.J."/>
            <person name="Zahm M."/>
            <person name="Cabau C."/>
            <person name="Klopp C."/>
            <person name="Thompson A.W."/>
            <person name="Robinson-Rechavi M."/>
            <person name="Braasch I."/>
            <person name="Lecointre G."/>
            <person name="Bobe J."/>
            <person name="Postlethwait J.H."/>
            <person name="Berthelot C."/>
            <person name="Roest Crollius H."/>
            <person name="Guiguen Y."/>
        </authorList>
    </citation>
    <scope>NUCLEOTIDE SEQUENCE</scope>
    <source>
        <strain evidence="1">WJC10195</strain>
    </source>
</reference>
<proteinExistence type="predicted"/>
<name>A0A9Q1J5B9_SYNKA</name>
<sequence length="174" mass="18406">MLHKPIGVNVGLAGISVSGTRSCPLPEFSFILPARRPSSPPPASVRTLVALNTCPAGCSSSLRRGRGVSGREGLIFPPCVPVFVGRGRSKREGRGGWSAASFELQTRGHMTGINMAARSLISSRISILGSEIFNVAVLGEHTGLSAPHAPSIRVSERGHSEIIPAQYMEAREHC</sequence>